<dbReference type="Pfam" id="PF00263">
    <property type="entry name" value="Secretin"/>
    <property type="match status" value="1"/>
</dbReference>
<evidence type="ECO:0000256" key="2">
    <source>
        <dbReference type="SAM" id="MobiDB-lite"/>
    </source>
</evidence>
<dbReference type="InterPro" id="IPR004846">
    <property type="entry name" value="T2SS/T3SS_dom"/>
</dbReference>
<feature type="domain" description="Pilus formation protein N-terminal" evidence="5">
    <location>
        <begin position="44"/>
        <end position="112"/>
    </location>
</feature>
<dbReference type="Proteomes" id="UP001162734">
    <property type="component" value="Chromosome"/>
</dbReference>
<feature type="chain" id="PRO_5046023917" evidence="3">
    <location>
        <begin position="20"/>
        <end position="491"/>
    </location>
</feature>
<feature type="domain" description="Type II/III secretion system secretin-like" evidence="4">
    <location>
        <begin position="276"/>
        <end position="435"/>
    </location>
</feature>
<dbReference type="PRINTS" id="PR00811">
    <property type="entry name" value="BCTERIALGSPD"/>
</dbReference>
<evidence type="ECO:0000313" key="7">
    <source>
        <dbReference type="Proteomes" id="UP001162734"/>
    </source>
</evidence>
<organism evidence="6 7">
    <name type="scientific">Anaeromyxobacter paludicola</name>
    <dbReference type="NCBI Taxonomy" id="2918171"/>
    <lineage>
        <taxon>Bacteria</taxon>
        <taxon>Pseudomonadati</taxon>
        <taxon>Myxococcota</taxon>
        <taxon>Myxococcia</taxon>
        <taxon>Myxococcales</taxon>
        <taxon>Cystobacterineae</taxon>
        <taxon>Anaeromyxobacteraceae</taxon>
        <taxon>Anaeromyxobacter</taxon>
    </lineage>
</organism>
<name>A0ABN6N5N2_9BACT</name>
<evidence type="ECO:0000256" key="1">
    <source>
        <dbReference type="RuleBase" id="RU004003"/>
    </source>
</evidence>
<protein>
    <submittedName>
        <fullName evidence="6">Pilus assembly protein CpaC</fullName>
    </submittedName>
</protein>
<dbReference type="PANTHER" id="PTHR30332:SF17">
    <property type="entry name" value="TYPE IV PILIATION SYSTEM PROTEIN DR_0774-RELATED"/>
    <property type="match status" value="1"/>
</dbReference>
<evidence type="ECO:0000259" key="4">
    <source>
        <dbReference type="Pfam" id="PF00263"/>
    </source>
</evidence>
<gene>
    <name evidence="6" type="ORF">AMPC_16050</name>
</gene>
<proteinExistence type="inferred from homology"/>
<dbReference type="InterPro" id="IPR050810">
    <property type="entry name" value="Bact_Secretion_Sys_Channel"/>
</dbReference>
<feature type="region of interest" description="Disordered" evidence="2">
    <location>
        <begin position="224"/>
        <end position="247"/>
    </location>
</feature>
<comment type="similarity">
    <text evidence="1">Belongs to the bacterial secretin family.</text>
</comment>
<feature type="signal peptide" evidence="3">
    <location>
        <begin position="1"/>
        <end position="19"/>
    </location>
</feature>
<keyword evidence="3" id="KW-0732">Signal</keyword>
<evidence type="ECO:0000259" key="5">
    <source>
        <dbReference type="Pfam" id="PF13629"/>
    </source>
</evidence>
<dbReference type="RefSeq" id="WP_248345668.1">
    <property type="nucleotide sequence ID" value="NZ_AP025592.1"/>
</dbReference>
<dbReference type="Pfam" id="PF13629">
    <property type="entry name" value="T2SS-T3SS_pil_N"/>
    <property type="match status" value="1"/>
</dbReference>
<evidence type="ECO:0000256" key="3">
    <source>
        <dbReference type="SAM" id="SignalP"/>
    </source>
</evidence>
<dbReference type="InterPro" id="IPR001775">
    <property type="entry name" value="GspD/PilQ"/>
</dbReference>
<sequence>MKLAFIILLATLAPQLTLAAPPPAGPAPLAGIPQLRIDREVGAARALALEAGQNRLLLISEQIARVSVADPTIADLKVVTPSQVLLTAKGIGNTDLTLWNRDNQPLVVALQVTRNLDALRSQLKELFPSEKVEVSGAGELVVVSGEVSDVRLPERIAAVARLHSRQVANLVQVTGNQQVQLEVRFAEVSRSGLREMGVNFFHKAADGTLVGGMTGHGVNPGDFLNTTQNPSIPGTGPRGLAGHGSPPDVHAPQFKDSFSLFLSNSKGFPFSAMLSLLESNGLAKTLAEPTLVTLTGQEAQFLAGGELPIPLASTFGQVAVEWKKFGIVLNFTPTVIASNTIHLKLKAEVSDIDNSLAVSVGGTTIPGLTSRQSETTVRLGDGQSFAIAGLLSDRVRSTIDRVPVLGQIPILGALFRSTQFRRDETELLVLVTARLAEPVAPHEAPHLPTDFELNDPSDAQLFLLGLDGSPVDVTEAPGDSRGAAGPRGFTH</sequence>
<accession>A0ABN6N5N2</accession>
<dbReference type="PANTHER" id="PTHR30332">
    <property type="entry name" value="PROBABLE GENERAL SECRETION PATHWAY PROTEIN D"/>
    <property type="match status" value="1"/>
</dbReference>
<dbReference type="EMBL" id="AP025592">
    <property type="protein sequence ID" value="BDG08492.1"/>
    <property type="molecule type" value="Genomic_DNA"/>
</dbReference>
<keyword evidence="7" id="KW-1185">Reference proteome</keyword>
<dbReference type="InterPro" id="IPR032789">
    <property type="entry name" value="T2SS-T3SS_pil_N"/>
</dbReference>
<evidence type="ECO:0000313" key="6">
    <source>
        <dbReference type="EMBL" id="BDG08492.1"/>
    </source>
</evidence>
<reference evidence="7" key="1">
    <citation type="journal article" date="2022" name="Int. J. Syst. Evol. Microbiol.">
        <title>Anaeromyxobacter oryzae sp. nov., Anaeromyxobacter diazotrophicus sp. nov. and Anaeromyxobacter paludicola sp. nov., isolated from paddy soils.</title>
        <authorList>
            <person name="Itoh H."/>
            <person name="Xu Z."/>
            <person name="Mise K."/>
            <person name="Masuda Y."/>
            <person name="Ushijima N."/>
            <person name="Hayakawa C."/>
            <person name="Shiratori Y."/>
            <person name="Senoo K."/>
        </authorList>
    </citation>
    <scope>NUCLEOTIDE SEQUENCE [LARGE SCALE GENOMIC DNA]</scope>
    <source>
        <strain evidence="7">Red630</strain>
    </source>
</reference>